<feature type="transmembrane region" description="Helical" evidence="9">
    <location>
        <begin position="16"/>
        <end position="37"/>
    </location>
</feature>
<feature type="non-terminal residue" evidence="10">
    <location>
        <position position="1"/>
    </location>
</feature>
<dbReference type="Gene3D" id="1.10.3460.10">
    <property type="entry name" value="Chlorophyll a/b binding protein domain"/>
    <property type="match status" value="1"/>
</dbReference>
<keyword evidence="7 9" id="KW-0472">Membrane</keyword>
<keyword evidence="11" id="KW-1185">Reference proteome</keyword>
<evidence type="ECO:0000256" key="2">
    <source>
        <dbReference type="ARBA" id="ARBA00004229"/>
    </source>
</evidence>
<dbReference type="Proteomes" id="UP001054857">
    <property type="component" value="Unassembled WGS sequence"/>
</dbReference>
<accession>A0AAD3DUQ4</accession>
<evidence type="ECO:0000256" key="8">
    <source>
        <dbReference type="ARBA" id="ARBA00037956"/>
    </source>
</evidence>
<evidence type="ECO:0000256" key="6">
    <source>
        <dbReference type="ARBA" id="ARBA00022989"/>
    </source>
</evidence>
<name>A0AAD3DUQ4_9CHLO</name>
<evidence type="ECO:0000256" key="4">
    <source>
        <dbReference type="ARBA" id="ARBA00022640"/>
    </source>
</evidence>
<comment type="subcellular location">
    <subcellularLocation>
        <location evidence="1">Membrane</location>
        <topology evidence="1">Multi-pass membrane protein</topology>
    </subcellularLocation>
    <subcellularLocation>
        <location evidence="2">Plastid</location>
        <location evidence="2">Chloroplast</location>
    </subcellularLocation>
</comment>
<keyword evidence="4" id="KW-0934">Plastid</keyword>
<evidence type="ECO:0000313" key="10">
    <source>
        <dbReference type="EMBL" id="GFR47454.1"/>
    </source>
</evidence>
<proteinExistence type="inferred from homology"/>
<dbReference type="SUPFAM" id="SSF103511">
    <property type="entry name" value="Chlorophyll a-b binding protein"/>
    <property type="match status" value="1"/>
</dbReference>
<keyword evidence="3" id="KW-0150">Chloroplast</keyword>
<evidence type="ECO:0000256" key="5">
    <source>
        <dbReference type="ARBA" id="ARBA00022692"/>
    </source>
</evidence>
<keyword evidence="6 9" id="KW-1133">Transmembrane helix</keyword>
<evidence type="ECO:0008006" key="12">
    <source>
        <dbReference type="Google" id="ProtNLM"/>
    </source>
</evidence>
<protein>
    <recommendedName>
        <fullName evidence="12">Early light-induced protein</fullName>
    </recommendedName>
</protein>
<gene>
    <name evidence="10" type="ORF">Agub_g9179</name>
</gene>
<dbReference type="Pfam" id="PF00504">
    <property type="entry name" value="Chloroa_b-bind"/>
    <property type="match status" value="1"/>
</dbReference>
<evidence type="ECO:0000313" key="11">
    <source>
        <dbReference type="Proteomes" id="UP001054857"/>
    </source>
</evidence>
<evidence type="ECO:0000256" key="9">
    <source>
        <dbReference type="SAM" id="Phobius"/>
    </source>
</evidence>
<dbReference type="AlphaFoldDB" id="A0AAD3DUQ4"/>
<dbReference type="GO" id="GO:0016020">
    <property type="term" value="C:membrane"/>
    <property type="evidence" value="ECO:0007669"/>
    <property type="project" value="UniProtKB-SubCell"/>
</dbReference>
<reference evidence="10 11" key="1">
    <citation type="journal article" date="2021" name="Sci. Rep.">
        <title>Genome sequencing of the multicellular alga Astrephomene provides insights into convergent evolution of germ-soma differentiation.</title>
        <authorList>
            <person name="Yamashita S."/>
            <person name="Yamamoto K."/>
            <person name="Matsuzaki R."/>
            <person name="Suzuki S."/>
            <person name="Yamaguchi H."/>
            <person name="Hirooka S."/>
            <person name="Minakuchi Y."/>
            <person name="Miyagishima S."/>
            <person name="Kawachi M."/>
            <person name="Toyoda A."/>
            <person name="Nozaki H."/>
        </authorList>
    </citation>
    <scope>NUCLEOTIDE SEQUENCE [LARGE SCALE GENOMIC DNA]</scope>
    <source>
        <strain evidence="10 11">NIES-4017</strain>
    </source>
</reference>
<comment type="similarity">
    <text evidence="8">Belongs to the ELIP/psbS family.</text>
</comment>
<dbReference type="GO" id="GO:0009507">
    <property type="term" value="C:chloroplast"/>
    <property type="evidence" value="ECO:0007669"/>
    <property type="project" value="UniProtKB-SubCell"/>
</dbReference>
<dbReference type="PANTHER" id="PTHR14154">
    <property type="entry name" value="UPF0041 BRAIN PROTEIN 44-RELATED"/>
    <property type="match status" value="1"/>
</dbReference>
<organism evidence="10 11">
    <name type="scientific">Astrephomene gubernaculifera</name>
    <dbReference type="NCBI Taxonomy" id="47775"/>
    <lineage>
        <taxon>Eukaryota</taxon>
        <taxon>Viridiplantae</taxon>
        <taxon>Chlorophyta</taxon>
        <taxon>core chlorophytes</taxon>
        <taxon>Chlorophyceae</taxon>
        <taxon>CS clade</taxon>
        <taxon>Chlamydomonadales</taxon>
        <taxon>Astrephomenaceae</taxon>
        <taxon>Astrephomene</taxon>
    </lineage>
</organism>
<evidence type="ECO:0000256" key="1">
    <source>
        <dbReference type="ARBA" id="ARBA00004141"/>
    </source>
</evidence>
<dbReference type="EMBL" id="BMAR01000018">
    <property type="protein sequence ID" value="GFR47454.1"/>
    <property type="molecule type" value="Genomic_DNA"/>
</dbReference>
<keyword evidence="5 9" id="KW-0812">Transmembrane</keyword>
<evidence type="ECO:0000256" key="3">
    <source>
        <dbReference type="ARBA" id="ARBA00022528"/>
    </source>
</evidence>
<evidence type="ECO:0000256" key="7">
    <source>
        <dbReference type="ARBA" id="ARBA00023136"/>
    </source>
</evidence>
<dbReference type="InterPro" id="IPR022796">
    <property type="entry name" value="Chloroa_b-bind"/>
</dbReference>
<comment type="caution">
    <text evidence="10">The sequence shown here is derived from an EMBL/GenBank/DDBJ whole genome shotgun (WGS) entry which is preliminary data.</text>
</comment>
<sequence length="207" mass="21504">HYKRLYASSCRSDTTLFVPTVSLVIAAVVVRSASLCCKLKTMALRAFTPAPFKAGLVKTRCQRGARVLVVRVDASGHQPQTQLTNPIVLPSGAATKPMSLREAMAFTGPAPELINGRLAMLGVVGAVAAELASGKSVLAQLQQAPLQVLLLVAALSAASLAPIMRGSLPTEAFGPLTPQAERVNGRLAMLGLVGLLAVEVTRGSALL</sequence>